<organism evidence="1 2">
    <name type="scientific">Trapa incisa</name>
    <dbReference type="NCBI Taxonomy" id="236973"/>
    <lineage>
        <taxon>Eukaryota</taxon>
        <taxon>Viridiplantae</taxon>
        <taxon>Streptophyta</taxon>
        <taxon>Embryophyta</taxon>
        <taxon>Tracheophyta</taxon>
        <taxon>Spermatophyta</taxon>
        <taxon>Magnoliopsida</taxon>
        <taxon>eudicotyledons</taxon>
        <taxon>Gunneridae</taxon>
        <taxon>Pentapetalae</taxon>
        <taxon>rosids</taxon>
        <taxon>malvids</taxon>
        <taxon>Myrtales</taxon>
        <taxon>Lythraceae</taxon>
        <taxon>Trapa</taxon>
    </lineage>
</organism>
<gene>
    <name evidence="1" type="ORF">SAY87_024597</name>
</gene>
<proteinExistence type="predicted"/>
<name>A0AAN7JF83_9MYRT</name>
<protein>
    <submittedName>
        <fullName evidence="1">Uncharacterized protein</fullName>
    </submittedName>
</protein>
<evidence type="ECO:0000313" key="2">
    <source>
        <dbReference type="Proteomes" id="UP001345219"/>
    </source>
</evidence>
<evidence type="ECO:0000313" key="1">
    <source>
        <dbReference type="EMBL" id="KAK4741009.1"/>
    </source>
</evidence>
<accession>A0AAN7JF83</accession>
<dbReference type="Proteomes" id="UP001345219">
    <property type="component" value="Chromosome 19"/>
</dbReference>
<keyword evidence="2" id="KW-1185">Reference proteome</keyword>
<reference evidence="1 2" key="1">
    <citation type="journal article" date="2023" name="Hortic Res">
        <title>Pangenome of water caltrop reveals structural variations and asymmetric subgenome divergence after allopolyploidization.</title>
        <authorList>
            <person name="Zhang X."/>
            <person name="Chen Y."/>
            <person name="Wang L."/>
            <person name="Yuan Y."/>
            <person name="Fang M."/>
            <person name="Shi L."/>
            <person name="Lu R."/>
            <person name="Comes H.P."/>
            <person name="Ma Y."/>
            <person name="Chen Y."/>
            <person name="Huang G."/>
            <person name="Zhou Y."/>
            <person name="Zheng Z."/>
            <person name="Qiu Y."/>
        </authorList>
    </citation>
    <scope>NUCLEOTIDE SEQUENCE [LARGE SCALE GENOMIC DNA]</scope>
    <source>
        <tissue evidence="1">Roots</tissue>
    </source>
</reference>
<dbReference type="AlphaFoldDB" id="A0AAN7JF83"/>
<dbReference type="EMBL" id="JAXIOK010000024">
    <property type="protein sequence ID" value="KAK4741009.1"/>
    <property type="molecule type" value="Genomic_DNA"/>
</dbReference>
<comment type="caution">
    <text evidence="1">The sequence shown here is derived from an EMBL/GenBank/DDBJ whole genome shotgun (WGS) entry which is preliminary data.</text>
</comment>
<sequence length="124" mass="13744">MAGGSITLLFEKWGKQPFNQLNSMIVYMTHCQNVSSSSIAILSLSNSSCACSTWKPYFQSCPSRCGLGPIRKTLRPFPYFPLVPRKPDAPSAPYGSNGEMWVNQSRQGMQLDIESSLKLSYKGI</sequence>